<evidence type="ECO:0000256" key="5">
    <source>
        <dbReference type="ARBA" id="ARBA00022801"/>
    </source>
</evidence>
<dbReference type="SUPFAM" id="SSF52540">
    <property type="entry name" value="P-loop containing nucleoside triphosphate hydrolases"/>
    <property type="match status" value="2"/>
</dbReference>
<dbReference type="Gene3D" id="3.40.50.10810">
    <property type="entry name" value="Tandem AAA-ATPase domain"/>
    <property type="match status" value="1"/>
</dbReference>
<dbReference type="Pfam" id="PF00176">
    <property type="entry name" value="SNF2-rel_dom"/>
    <property type="match status" value="1"/>
</dbReference>
<keyword evidence="15" id="KW-1185">Reference proteome</keyword>
<evidence type="ECO:0000256" key="3">
    <source>
        <dbReference type="ARBA" id="ARBA00022618"/>
    </source>
</evidence>
<dbReference type="InterPro" id="IPR000330">
    <property type="entry name" value="SNF2_N"/>
</dbReference>
<dbReference type="GO" id="GO:0008094">
    <property type="term" value="F:ATP-dependent activity, acting on DNA"/>
    <property type="evidence" value="ECO:0007669"/>
    <property type="project" value="TreeGrafter"/>
</dbReference>
<evidence type="ECO:0000256" key="8">
    <source>
        <dbReference type="ARBA" id="ARBA00024776"/>
    </source>
</evidence>
<dbReference type="InterPro" id="IPR049730">
    <property type="entry name" value="SNF2/RAD54-like_C"/>
</dbReference>
<evidence type="ECO:0000313" key="14">
    <source>
        <dbReference type="EnsemblMetazoa" id="XP_019771966.1"/>
    </source>
</evidence>
<feature type="coiled-coil region" evidence="10">
    <location>
        <begin position="740"/>
        <end position="767"/>
    </location>
</feature>
<sequence length="931" mass="105844">MDFSGVANQEIQSLISEGIQLWSTSQEVLEQQALKELEILAEEARDKQPPVIFDLKKASPEEHEPNSSEHESNSLEPDPNSPEPDDDSGSDYIPSDAELAERQPTRRKKGRLKTASKRKPAATLKVTDDALEENYQARLEQYYTRLEQELQAVGPSEGKDYKKLKGGLKAPKDAWNKLYEYQKEGVYWLWELHQRSSGGLLGDEMGLGKTVQIIAFFHALQYSRPISNHCKYVGLGPTIIVCPATVIHQWVKHFHEWSPEFRVVVLHQSGTHQGQKAKLIAEGNRNKAILITTYAAVLKYKGNLCEHSWHYLVLDEGHIIRNPSAKVTVAVKELRTPHRIMLTGSPMQNNLTELWSLFDFTNPGMLGNLAVFTEHFANPILQGGFANASPMQEATALSVASTLKNVISPFLLRRMKTDVKDHIQLPHKSEQVLFCSLTEQQRDIYKDYLMSEHVNNILGRGAKRWRSDNFMKGHLLMAITALRKICNHPDLFIHDEGDDVAPEENFGNYKNSGKMVVVSALLKIWRKQGHRTLLFSQGRIMLRIFEAFLQQHGYKYLKMDGATSVGSRQGLIDTFNQDVSYQVFLLTTRVGGLGVNLTGANRVIIYDPDWNPATDSQARERAWRIGQDRPVTIYRLLCAGTVEEKMYQRQVWKQLLSNKVLIDPTTNKFFKSSDLFDLFSLPESPKASIETANIFRESRVKIMEKIKRNETPDVDESEKVRAMRALARKISQSLTKEPAIDAYRLELEEERQQKLQEKAKLKHLTAQELVEFNRLKTAVREDEDKNTLDGDVAGGSFEEALERSSKSAALYRKITTKQIRPSELKALKAKGRKRRCSMSPDTSGKIDGQLVKGLVKRETKAPPKRHKPSKGDYILEHLFSKKGVAAALEHESVLRGGQRQQSLKVRSHADEKAVQALDALKKSRRLKEWKW</sequence>
<evidence type="ECO:0000256" key="10">
    <source>
        <dbReference type="SAM" id="Coils"/>
    </source>
</evidence>
<name>A0AAR5QFJ8_DENPD</name>
<feature type="compositionally biased region" description="Basic and acidic residues" evidence="11">
    <location>
        <begin position="42"/>
        <end position="73"/>
    </location>
</feature>
<evidence type="ECO:0000256" key="6">
    <source>
        <dbReference type="ARBA" id="ARBA00023254"/>
    </source>
</evidence>
<dbReference type="CDD" id="cd18000">
    <property type="entry name" value="DEXHc_ERCC6"/>
    <property type="match status" value="1"/>
</dbReference>
<feature type="domain" description="Helicase C-terminal" evidence="13">
    <location>
        <begin position="517"/>
        <end position="673"/>
    </location>
</feature>
<reference evidence="15" key="1">
    <citation type="journal article" date="2013" name="Genome Biol.">
        <title>Draft genome of the mountain pine beetle, Dendroctonus ponderosae Hopkins, a major forest pest.</title>
        <authorList>
            <person name="Keeling C.I."/>
            <person name="Yuen M.M."/>
            <person name="Liao N.Y."/>
            <person name="Docking T.R."/>
            <person name="Chan S.K."/>
            <person name="Taylor G.A."/>
            <person name="Palmquist D.L."/>
            <person name="Jackman S.D."/>
            <person name="Nguyen A."/>
            <person name="Li M."/>
            <person name="Henderson H."/>
            <person name="Janes J.K."/>
            <person name="Zhao Y."/>
            <person name="Pandoh P."/>
            <person name="Moore R."/>
            <person name="Sperling F.A."/>
            <person name="Huber D.P."/>
            <person name="Birol I."/>
            <person name="Jones S.J."/>
            <person name="Bohlmann J."/>
        </authorList>
    </citation>
    <scope>NUCLEOTIDE SEQUENCE</scope>
</reference>
<dbReference type="InterPro" id="IPR038718">
    <property type="entry name" value="SNF2-like_sf"/>
</dbReference>
<dbReference type="EnsemblMetazoa" id="XM_019916407.1">
    <property type="protein sequence ID" value="XP_019771966.1"/>
    <property type="gene ID" value="LOC109545621"/>
</dbReference>
<evidence type="ECO:0000256" key="4">
    <source>
        <dbReference type="ARBA" id="ARBA00022776"/>
    </source>
</evidence>
<feature type="compositionally biased region" description="Basic residues" evidence="11">
    <location>
        <begin position="105"/>
        <end position="120"/>
    </location>
</feature>
<dbReference type="GO" id="GO:0005524">
    <property type="term" value="F:ATP binding"/>
    <property type="evidence" value="ECO:0007669"/>
    <property type="project" value="InterPro"/>
</dbReference>
<keyword evidence="4" id="KW-0498">Mitosis</keyword>
<dbReference type="Pfam" id="PF00271">
    <property type="entry name" value="Helicase_C"/>
    <property type="match status" value="1"/>
</dbReference>
<dbReference type="Proteomes" id="UP000019118">
    <property type="component" value="Unassembled WGS sequence"/>
</dbReference>
<dbReference type="InterPro" id="IPR001650">
    <property type="entry name" value="Helicase_C-like"/>
</dbReference>
<protein>
    <recommendedName>
        <fullName evidence="2">DNA repair and recombination protein RAD54-like</fullName>
    </recommendedName>
    <alternativeName>
        <fullName evidence="9">Protein okra</fullName>
    </alternativeName>
</protein>
<evidence type="ECO:0000259" key="12">
    <source>
        <dbReference type="PROSITE" id="PS51192"/>
    </source>
</evidence>
<dbReference type="InterPro" id="IPR050496">
    <property type="entry name" value="SNF2_RAD54_helicase_repair"/>
</dbReference>
<dbReference type="Gene3D" id="3.40.50.300">
    <property type="entry name" value="P-loop containing nucleotide triphosphate hydrolases"/>
    <property type="match status" value="1"/>
</dbReference>
<dbReference type="KEGG" id="dpa:109545621"/>
<dbReference type="FunFam" id="3.40.50.10810:FF:000042">
    <property type="entry name" value="SNF2 family helicase-like protein"/>
    <property type="match status" value="1"/>
</dbReference>
<dbReference type="GO" id="GO:0051301">
    <property type="term" value="P:cell division"/>
    <property type="evidence" value="ECO:0007669"/>
    <property type="project" value="UniProtKB-KW"/>
</dbReference>
<dbReference type="GO" id="GO:0051321">
    <property type="term" value="P:meiotic cell cycle"/>
    <property type="evidence" value="ECO:0007669"/>
    <property type="project" value="UniProtKB-KW"/>
</dbReference>
<dbReference type="InterPro" id="IPR014001">
    <property type="entry name" value="Helicase_ATP-bd"/>
</dbReference>
<keyword evidence="3" id="KW-0132">Cell division</keyword>
<comment type="subunit">
    <text evidence="1">Interacts (via N-terminus) with spn-A/Rad51.</text>
</comment>
<dbReference type="GO" id="GO:0006283">
    <property type="term" value="P:transcription-coupled nucleotide-excision repair"/>
    <property type="evidence" value="ECO:0007669"/>
    <property type="project" value="TreeGrafter"/>
</dbReference>
<accession>A0AAR5QFJ8</accession>
<dbReference type="PANTHER" id="PTHR45629">
    <property type="entry name" value="SNF2/RAD54 FAMILY MEMBER"/>
    <property type="match status" value="1"/>
</dbReference>
<feature type="region of interest" description="Disordered" evidence="11">
    <location>
        <begin position="42"/>
        <end position="123"/>
    </location>
</feature>
<evidence type="ECO:0000256" key="1">
    <source>
        <dbReference type="ARBA" id="ARBA00011467"/>
    </source>
</evidence>
<dbReference type="PROSITE" id="PS51194">
    <property type="entry name" value="HELICASE_CTER"/>
    <property type="match status" value="1"/>
</dbReference>
<keyword evidence="10" id="KW-0175">Coiled coil</keyword>
<evidence type="ECO:0000256" key="9">
    <source>
        <dbReference type="ARBA" id="ARBA00029956"/>
    </source>
</evidence>
<dbReference type="GO" id="GO:0016787">
    <property type="term" value="F:hydrolase activity"/>
    <property type="evidence" value="ECO:0007669"/>
    <property type="project" value="UniProtKB-KW"/>
</dbReference>
<keyword evidence="5" id="KW-0378">Hydrolase</keyword>
<evidence type="ECO:0000256" key="7">
    <source>
        <dbReference type="ARBA" id="ARBA00023306"/>
    </source>
</evidence>
<feature type="domain" description="Helicase ATP-binding" evidence="12">
    <location>
        <begin position="190"/>
        <end position="364"/>
    </location>
</feature>
<evidence type="ECO:0000313" key="15">
    <source>
        <dbReference type="Proteomes" id="UP000019118"/>
    </source>
</evidence>
<dbReference type="PROSITE" id="PS51192">
    <property type="entry name" value="HELICASE_ATP_BIND_1"/>
    <property type="match status" value="1"/>
</dbReference>
<evidence type="ECO:0000259" key="13">
    <source>
        <dbReference type="PROSITE" id="PS51194"/>
    </source>
</evidence>
<reference evidence="14" key="2">
    <citation type="submission" date="2024-08" db="UniProtKB">
        <authorList>
            <consortium name="EnsemblMetazoa"/>
        </authorList>
    </citation>
    <scope>IDENTIFICATION</scope>
</reference>
<comment type="function">
    <text evidence="8">Involved in mitotic DNA repair and meiotic recombination. Functions in the recombinational DNA repair pathway. Essential for interhomolog gene conversion (GC), but may have a less important role in intersister GC than spn-A/Rad51. In the presence of DNA, spn-A/Rad51 enhances the ATPase activity of okr/Rad54.</text>
</comment>
<keyword evidence="6" id="KW-0469">Meiosis</keyword>
<dbReference type="GO" id="GO:0005634">
    <property type="term" value="C:nucleus"/>
    <property type="evidence" value="ECO:0007669"/>
    <property type="project" value="TreeGrafter"/>
</dbReference>
<proteinExistence type="predicted"/>
<evidence type="ECO:0000256" key="11">
    <source>
        <dbReference type="SAM" id="MobiDB-lite"/>
    </source>
</evidence>
<dbReference type="PANTHER" id="PTHR45629:SF7">
    <property type="entry name" value="DNA EXCISION REPAIR PROTEIN ERCC-6-RELATED"/>
    <property type="match status" value="1"/>
</dbReference>
<dbReference type="SMART" id="SM00487">
    <property type="entry name" value="DEXDc"/>
    <property type="match status" value="1"/>
</dbReference>
<dbReference type="SMART" id="SM00490">
    <property type="entry name" value="HELICc"/>
    <property type="match status" value="1"/>
</dbReference>
<dbReference type="GeneID" id="109545621"/>
<dbReference type="InterPro" id="IPR027417">
    <property type="entry name" value="P-loop_NTPase"/>
</dbReference>
<organism evidence="14 15">
    <name type="scientific">Dendroctonus ponderosae</name>
    <name type="common">Mountain pine beetle</name>
    <dbReference type="NCBI Taxonomy" id="77166"/>
    <lineage>
        <taxon>Eukaryota</taxon>
        <taxon>Metazoa</taxon>
        <taxon>Ecdysozoa</taxon>
        <taxon>Arthropoda</taxon>
        <taxon>Hexapoda</taxon>
        <taxon>Insecta</taxon>
        <taxon>Pterygota</taxon>
        <taxon>Neoptera</taxon>
        <taxon>Endopterygota</taxon>
        <taxon>Coleoptera</taxon>
        <taxon>Polyphaga</taxon>
        <taxon>Cucujiformia</taxon>
        <taxon>Curculionidae</taxon>
        <taxon>Scolytinae</taxon>
        <taxon>Dendroctonus</taxon>
    </lineage>
</organism>
<dbReference type="AlphaFoldDB" id="A0AAR5QFJ8"/>
<dbReference type="CDD" id="cd18793">
    <property type="entry name" value="SF2_C_SNF"/>
    <property type="match status" value="1"/>
</dbReference>
<evidence type="ECO:0000256" key="2">
    <source>
        <dbReference type="ARBA" id="ARBA00015341"/>
    </source>
</evidence>
<keyword evidence="7" id="KW-0131">Cell cycle</keyword>